<organism evidence="3 4">
    <name type="scientific">Caballeronia calidae</name>
    <dbReference type="NCBI Taxonomy" id="1777139"/>
    <lineage>
        <taxon>Bacteria</taxon>
        <taxon>Pseudomonadati</taxon>
        <taxon>Pseudomonadota</taxon>
        <taxon>Betaproteobacteria</taxon>
        <taxon>Burkholderiales</taxon>
        <taxon>Burkholderiaceae</taxon>
        <taxon>Caballeronia</taxon>
    </lineage>
</organism>
<sequence length="88" mass="8625">MKTILVSAAFVAAFSLGSLAQAEEQTDTLQSIPAPAQQNAQGATVSGDTAYGGAATGQSASGKASKWSGGAAVNCAPQPFCNVYSGGQ</sequence>
<feature type="compositionally biased region" description="Polar residues" evidence="1">
    <location>
        <begin position="27"/>
        <end position="47"/>
    </location>
</feature>
<dbReference type="Proteomes" id="UP000071859">
    <property type="component" value="Unassembled WGS sequence"/>
</dbReference>
<feature type="compositionally biased region" description="Low complexity" evidence="1">
    <location>
        <begin position="57"/>
        <end position="72"/>
    </location>
</feature>
<evidence type="ECO:0000313" key="3">
    <source>
        <dbReference type="EMBL" id="SAK44801.1"/>
    </source>
</evidence>
<feature type="region of interest" description="Disordered" evidence="1">
    <location>
        <begin position="25"/>
        <end position="77"/>
    </location>
</feature>
<reference evidence="3" key="1">
    <citation type="submission" date="2016-01" db="EMBL/GenBank/DDBJ databases">
        <authorList>
            <person name="Peeters C."/>
        </authorList>
    </citation>
    <scope>NUCLEOTIDE SEQUENCE</scope>
    <source>
        <strain evidence="3">LMG 29321</strain>
    </source>
</reference>
<comment type="caution">
    <text evidence="3">The sequence shown here is derived from an EMBL/GenBank/DDBJ whole genome shotgun (WGS) entry which is preliminary data.</text>
</comment>
<protein>
    <recommendedName>
        <fullName evidence="5">Lipoprotein</fullName>
    </recommendedName>
</protein>
<accession>A0A157ZGZ2</accession>
<evidence type="ECO:0000313" key="4">
    <source>
        <dbReference type="Proteomes" id="UP000071859"/>
    </source>
</evidence>
<feature type="chain" id="PRO_5007619421" description="Lipoprotein" evidence="2">
    <location>
        <begin position="21"/>
        <end position="88"/>
    </location>
</feature>
<keyword evidence="4" id="KW-1185">Reference proteome</keyword>
<dbReference type="EMBL" id="FCOX02000002">
    <property type="protein sequence ID" value="SAK44801.1"/>
    <property type="molecule type" value="Genomic_DNA"/>
</dbReference>
<evidence type="ECO:0000256" key="2">
    <source>
        <dbReference type="SAM" id="SignalP"/>
    </source>
</evidence>
<dbReference type="OrthoDB" id="9133940at2"/>
<dbReference type="RefSeq" id="WP_062601997.1">
    <property type="nucleotide sequence ID" value="NZ_FCOX02000002.1"/>
</dbReference>
<keyword evidence="2" id="KW-0732">Signal</keyword>
<name>A0A157ZGZ2_9BURK</name>
<proteinExistence type="predicted"/>
<feature type="signal peptide" evidence="2">
    <location>
        <begin position="1"/>
        <end position="20"/>
    </location>
</feature>
<gene>
    <name evidence="3" type="ORF">AWB78_00547</name>
</gene>
<dbReference type="AlphaFoldDB" id="A0A157ZGZ2"/>
<evidence type="ECO:0000256" key="1">
    <source>
        <dbReference type="SAM" id="MobiDB-lite"/>
    </source>
</evidence>
<evidence type="ECO:0008006" key="5">
    <source>
        <dbReference type="Google" id="ProtNLM"/>
    </source>
</evidence>